<keyword evidence="1" id="KW-0812">Transmembrane</keyword>
<feature type="transmembrane region" description="Helical" evidence="1">
    <location>
        <begin position="35"/>
        <end position="53"/>
    </location>
</feature>
<evidence type="ECO:0000313" key="3">
    <source>
        <dbReference type="Proteomes" id="UP000807469"/>
    </source>
</evidence>
<feature type="transmembrane region" description="Helical" evidence="1">
    <location>
        <begin position="65"/>
        <end position="87"/>
    </location>
</feature>
<dbReference type="EMBL" id="MU155300">
    <property type="protein sequence ID" value="KAF9476275.1"/>
    <property type="molecule type" value="Genomic_DNA"/>
</dbReference>
<evidence type="ECO:0000313" key="2">
    <source>
        <dbReference type="EMBL" id="KAF9476275.1"/>
    </source>
</evidence>
<evidence type="ECO:0000256" key="1">
    <source>
        <dbReference type="SAM" id="Phobius"/>
    </source>
</evidence>
<dbReference type="Proteomes" id="UP000807469">
    <property type="component" value="Unassembled WGS sequence"/>
</dbReference>
<sequence length="340" mass="37092">MSDTNSTTLHEKIVQAGLTVYDEKSMIAASLNSSIFLALLMGMYTVIFGGTMYAYSIRQPSKRHLVPITVSLLYISNLATFVIQWFSTKLQFVDNGATRETILLDTFGGQFTIAVLLSVLNVISFVLGDALLIWRCFNLWNRSIRVISVPVLLTIIGTAQTIGFSITPSLQPVLNKVVAAGILLSGCTTIITTVLIIYRIYSFSKQKHISSTKFRHIIDIVVQSGAVYAISLLIFGVSGMLSGQSFVNLKVPTYNFGLWTTAFVLPIAGISTTVMVARVATLSENTRSVYVSEIQFQQTTIHPGTGTHASSVPYDAGLPAADKLTRDQVLKFNEKAISSV</sequence>
<protein>
    <submittedName>
        <fullName evidence="2">Uncharacterized protein</fullName>
    </submittedName>
</protein>
<organism evidence="2 3">
    <name type="scientific">Pholiota conissans</name>
    <dbReference type="NCBI Taxonomy" id="109636"/>
    <lineage>
        <taxon>Eukaryota</taxon>
        <taxon>Fungi</taxon>
        <taxon>Dikarya</taxon>
        <taxon>Basidiomycota</taxon>
        <taxon>Agaricomycotina</taxon>
        <taxon>Agaricomycetes</taxon>
        <taxon>Agaricomycetidae</taxon>
        <taxon>Agaricales</taxon>
        <taxon>Agaricineae</taxon>
        <taxon>Strophariaceae</taxon>
        <taxon>Pholiota</taxon>
    </lineage>
</organism>
<proteinExistence type="predicted"/>
<comment type="caution">
    <text evidence="2">The sequence shown here is derived from an EMBL/GenBank/DDBJ whole genome shotgun (WGS) entry which is preliminary data.</text>
</comment>
<dbReference type="OrthoDB" id="2873242at2759"/>
<accession>A0A9P6CX52</accession>
<name>A0A9P6CX52_9AGAR</name>
<feature type="transmembrane region" description="Helical" evidence="1">
    <location>
        <begin position="220"/>
        <end position="241"/>
    </location>
</feature>
<keyword evidence="3" id="KW-1185">Reference proteome</keyword>
<dbReference type="AlphaFoldDB" id="A0A9P6CX52"/>
<gene>
    <name evidence="2" type="ORF">BDN70DRAFT_935189</name>
</gene>
<feature type="transmembrane region" description="Helical" evidence="1">
    <location>
        <begin position="256"/>
        <end position="277"/>
    </location>
</feature>
<feature type="transmembrane region" description="Helical" evidence="1">
    <location>
        <begin position="146"/>
        <end position="166"/>
    </location>
</feature>
<feature type="transmembrane region" description="Helical" evidence="1">
    <location>
        <begin position="107"/>
        <end position="134"/>
    </location>
</feature>
<feature type="transmembrane region" description="Helical" evidence="1">
    <location>
        <begin position="178"/>
        <end position="200"/>
    </location>
</feature>
<reference evidence="2" key="1">
    <citation type="submission" date="2020-11" db="EMBL/GenBank/DDBJ databases">
        <authorList>
            <consortium name="DOE Joint Genome Institute"/>
            <person name="Ahrendt S."/>
            <person name="Riley R."/>
            <person name="Andreopoulos W."/>
            <person name="Labutti K."/>
            <person name="Pangilinan J."/>
            <person name="Ruiz-Duenas F.J."/>
            <person name="Barrasa J.M."/>
            <person name="Sanchez-Garcia M."/>
            <person name="Camarero S."/>
            <person name="Miyauchi S."/>
            <person name="Serrano A."/>
            <person name="Linde D."/>
            <person name="Babiker R."/>
            <person name="Drula E."/>
            <person name="Ayuso-Fernandez I."/>
            <person name="Pacheco R."/>
            <person name="Padilla G."/>
            <person name="Ferreira P."/>
            <person name="Barriuso J."/>
            <person name="Kellner H."/>
            <person name="Castanera R."/>
            <person name="Alfaro M."/>
            <person name="Ramirez L."/>
            <person name="Pisabarro A.G."/>
            <person name="Kuo A."/>
            <person name="Tritt A."/>
            <person name="Lipzen A."/>
            <person name="He G."/>
            <person name="Yan M."/>
            <person name="Ng V."/>
            <person name="Cullen D."/>
            <person name="Martin F."/>
            <person name="Rosso M.-N."/>
            <person name="Henrissat B."/>
            <person name="Hibbett D."/>
            <person name="Martinez A.T."/>
            <person name="Grigoriev I.V."/>
        </authorList>
    </citation>
    <scope>NUCLEOTIDE SEQUENCE</scope>
    <source>
        <strain evidence="2">CIRM-BRFM 674</strain>
    </source>
</reference>
<keyword evidence="1" id="KW-1133">Transmembrane helix</keyword>
<keyword evidence="1" id="KW-0472">Membrane</keyword>